<dbReference type="AlphaFoldDB" id="A0A1J0W2P5"/>
<organism evidence="1 2">
    <name type="scientific">Nocardia mangyaensis</name>
    <dbReference type="NCBI Taxonomy" id="2213200"/>
    <lineage>
        <taxon>Bacteria</taxon>
        <taxon>Bacillati</taxon>
        <taxon>Actinomycetota</taxon>
        <taxon>Actinomycetes</taxon>
        <taxon>Mycobacteriales</taxon>
        <taxon>Nocardiaceae</taxon>
        <taxon>Nocardia</taxon>
    </lineage>
</organism>
<dbReference type="Gene3D" id="3.30.530.20">
    <property type="match status" value="1"/>
</dbReference>
<dbReference type="OrthoDB" id="4483486at2"/>
<dbReference type="InterPro" id="IPR019587">
    <property type="entry name" value="Polyketide_cyclase/dehydratase"/>
</dbReference>
<proteinExistence type="predicted"/>
<protein>
    <submittedName>
        <fullName evidence="1">Polyketide cyclase</fullName>
    </submittedName>
</protein>
<evidence type="ECO:0000313" key="1">
    <source>
        <dbReference type="EMBL" id="APE38455.1"/>
    </source>
</evidence>
<dbReference type="CDD" id="cd07812">
    <property type="entry name" value="SRPBCC"/>
    <property type="match status" value="1"/>
</dbReference>
<dbReference type="KEGG" id="nsl:BOX37_17845"/>
<dbReference type="EMBL" id="CP018082">
    <property type="protein sequence ID" value="APE38455.1"/>
    <property type="molecule type" value="Genomic_DNA"/>
</dbReference>
<reference evidence="1" key="1">
    <citation type="submission" date="2016-11" db="EMBL/GenBank/DDBJ databases">
        <authorList>
            <person name="Jaros S."/>
            <person name="Januszkiewicz K."/>
            <person name="Wedrychowicz H."/>
        </authorList>
    </citation>
    <scope>NUCLEOTIDE SEQUENCE [LARGE SCALE GENOMIC DNA]</scope>
    <source>
        <strain evidence="1">Y48</strain>
    </source>
</reference>
<accession>A0A1J0W2P5</accession>
<dbReference type="Proteomes" id="UP000183810">
    <property type="component" value="Chromosome"/>
</dbReference>
<gene>
    <name evidence="1" type="ORF">BOX37_17845</name>
</gene>
<sequence length="149" mass="16232">MSVVETIVPTSVPAVFEVLADGWSYAGWVVGASHIRKVDLGWPAVGTRIYHSVGPWPLTIQDTTVVRAVDRPNHLELRARLWPVGAATVTLELAALDDETTAVRMTERVVAGPGRLLPQRVQALLLGPRNRASLTRLTDVAVGRARARR</sequence>
<evidence type="ECO:0000313" key="2">
    <source>
        <dbReference type="Proteomes" id="UP000183810"/>
    </source>
</evidence>
<dbReference type="SUPFAM" id="SSF55961">
    <property type="entry name" value="Bet v1-like"/>
    <property type="match status" value="1"/>
</dbReference>
<dbReference type="RefSeq" id="WP_071931622.1">
    <property type="nucleotide sequence ID" value="NZ_CP018082.1"/>
</dbReference>
<dbReference type="Pfam" id="PF10604">
    <property type="entry name" value="Polyketide_cyc2"/>
    <property type="match status" value="1"/>
</dbReference>
<keyword evidence="2" id="KW-1185">Reference proteome</keyword>
<name>A0A1J0W2P5_9NOCA</name>
<dbReference type="InterPro" id="IPR023393">
    <property type="entry name" value="START-like_dom_sf"/>
</dbReference>